<keyword evidence="1" id="KW-0472">Membrane</keyword>
<evidence type="ECO:0008006" key="3">
    <source>
        <dbReference type="Google" id="ProtNLM"/>
    </source>
</evidence>
<feature type="transmembrane region" description="Helical" evidence="1">
    <location>
        <begin position="12"/>
        <end position="35"/>
    </location>
</feature>
<keyword evidence="1" id="KW-0812">Transmembrane</keyword>
<keyword evidence="1" id="KW-1133">Transmembrane helix</keyword>
<accession>A0A7S9SUK7</accession>
<dbReference type="SUPFAM" id="SSF69593">
    <property type="entry name" value="Glycerol-3-phosphate (1)-acyltransferase"/>
    <property type="match status" value="1"/>
</dbReference>
<feature type="transmembrane region" description="Helical" evidence="1">
    <location>
        <begin position="47"/>
        <end position="66"/>
    </location>
</feature>
<name>A0A7S9SUK7_9VIRU</name>
<organism evidence="2">
    <name type="scientific">Virus NIOZ-UU159</name>
    <dbReference type="NCBI Taxonomy" id="2763270"/>
    <lineage>
        <taxon>Viruses</taxon>
    </lineage>
</organism>
<gene>
    <name evidence="2" type="ORF">NIOZUU159_00300</name>
</gene>
<protein>
    <recommendedName>
        <fullName evidence="3">Phospholipid/glycerol acyltransferase domain-containing protein</fullName>
    </recommendedName>
</protein>
<dbReference type="EMBL" id="MW030606">
    <property type="protein sequence ID" value="QPI16804.1"/>
    <property type="molecule type" value="Genomic_DNA"/>
</dbReference>
<evidence type="ECO:0000313" key="2">
    <source>
        <dbReference type="EMBL" id="QPI16804.1"/>
    </source>
</evidence>
<sequence length="264" mass="30817">MINKLYLLLKTFINYATAPFRLFIVYMLMIIGLIILKNTKSEGNINIIVSTFFKLMIFFMSLKISISNEDYIKYMKYLYSNEKFLCVFNHTTLVDGHLLFSVFPRMGIVLYNQKEFEFIAFDKNAVSKLGSILIDYNKRNGVTQIIHDKVKNRNIGESIIFIAPCKGMSSQNPGNISEFKSSGAFVNKSKILPITIKYEDDTLDYNKEFGESVINAYFKLFLVENYKIKIKVGDIVKPDKNESIKEYRDRVYNIMNREYKEMKV</sequence>
<proteinExistence type="predicted"/>
<reference evidence="2" key="1">
    <citation type="submission" date="2020-08" db="EMBL/GenBank/DDBJ databases">
        <title>Bridging the membrane lipid divide: bacteria of the FCB group superphylum have the potential to synthesize archaeal ether lipids.</title>
        <authorList>
            <person name="Villanueva L."/>
            <person name="von Meijenfeldt F.A.B."/>
            <person name="Westbye A.B."/>
            <person name="Yadav S."/>
            <person name="Hopmans E.C."/>
            <person name="Dutilh B.E."/>
            <person name="Sinninghe Damste J.S."/>
        </authorList>
    </citation>
    <scope>NUCLEOTIDE SEQUENCE</scope>
    <source>
        <strain evidence="2">NIOZ-UU159</strain>
    </source>
</reference>
<evidence type="ECO:0000256" key="1">
    <source>
        <dbReference type="SAM" id="Phobius"/>
    </source>
</evidence>